<dbReference type="PANTHER" id="PTHR44163">
    <property type="entry name" value="U3 SMALL NUCLEOLAR RNA-ASSOCIATED PROTEIN 4 HOMOLOG"/>
    <property type="match status" value="1"/>
</dbReference>
<dbReference type="InterPro" id="IPR046351">
    <property type="entry name" value="UTP4"/>
</dbReference>
<evidence type="ECO:0000313" key="2">
    <source>
        <dbReference type="EMBL" id="ETW59535.1"/>
    </source>
</evidence>
<accession>A0A024X387</accession>
<keyword evidence="1" id="KW-1133">Transmembrane helix</keyword>
<dbReference type="SUPFAM" id="SSF50978">
    <property type="entry name" value="WD40 repeat-like"/>
    <property type="match status" value="1"/>
</dbReference>
<dbReference type="GO" id="GO:0034455">
    <property type="term" value="C:t-UTP complex"/>
    <property type="evidence" value="ECO:0007669"/>
    <property type="project" value="TreeGrafter"/>
</dbReference>
<evidence type="ECO:0000313" key="3">
    <source>
        <dbReference type="Proteomes" id="UP000030694"/>
    </source>
</evidence>
<protein>
    <recommendedName>
        <fullName evidence="4">U3 small nucleolar RNA-associated protein 4</fullName>
    </recommendedName>
</protein>
<dbReference type="GO" id="GO:0030686">
    <property type="term" value="C:90S preribosome"/>
    <property type="evidence" value="ECO:0007669"/>
    <property type="project" value="InterPro"/>
</dbReference>
<dbReference type="GO" id="GO:0032040">
    <property type="term" value="C:small-subunit processome"/>
    <property type="evidence" value="ECO:0007669"/>
    <property type="project" value="TreeGrafter"/>
</dbReference>
<dbReference type="OrthoDB" id="8883818at2759"/>
<dbReference type="EMBL" id="KI927543">
    <property type="protein sequence ID" value="ETW59535.1"/>
    <property type="molecule type" value="Genomic_DNA"/>
</dbReference>
<dbReference type="AlphaFoldDB" id="A0A024X387"/>
<dbReference type="InterPro" id="IPR036322">
    <property type="entry name" value="WD40_repeat_dom_sf"/>
</dbReference>
<organism evidence="2 3">
    <name type="scientific">Plasmodium falciparum (isolate Camp / Malaysia)</name>
    <dbReference type="NCBI Taxonomy" id="5835"/>
    <lineage>
        <taxon>Eukaryota</taxon>
        <taxon>Sar</taxon>
        <taxon>Alveolata</taxon>
        <taxon>Apicomplexa</taxon>
        <taxon>Aconoidasida</taxon>
        <taxon>Haemosporida</taxon>
        <taxon>Plasmodiidae</taxon>
        <taxon>Plasmodium</taxon>
        <taxon>Plasmodium (Laverania)</taxon>
    </lineage>
</organism>
<dbReference type="GO" id="GO:0003723">
    <property type="term" value="F:RNA binding"/>
    <property type="evidence" value="ECO:0007669"/>
    <property type="project" value="TreeGrafter"/>
</dbReference>
<feature type="transmembrane region" description="Helical" evidence="1">
    <location>
        <begin position="533"/>
        <end position="557"/>
    </location>
</feature>
<gene>
    <name evidence="2" type="ORF">PFMC_04559</name>
</gene>
<reference evidence="2 3" key="1">
    <citation type="submission" date="2013-02" db="EMBL/GenBank/DDBJ databases">
        <title>The Genome Annotation of Plasmodium falciparum CAMP/Malaysia.</title>
        <authorList>
            <consortium name="The Broad Institute Genome Sequencing Platform"/>
            <consortium name="The Broad Institute Genome Sequencing Center for Infectious Disease"/>
            <person name="Neafsey D."/>
            <person name="Hoffman S."/>
            <person name="Volkman S."/>
            <person name="Rosenthal P."/>
            <person name="Walker B."/>
            <person name="Young S.K."/>
            <person name="Zeng Q."/>
            <person name="Gargeya S."/>
            <person name="Fitzgerald M."/>
            <person name="Haas B."/>
            <person name="Abouelleil A."/>
            <person name="Allen A.W."/>
            <person name="Alvarado L."/>
            <person name="Arachchi H.M."/>
            <person name="Berlin A.M."/>
            <person name="Chapman S.B."/>
            <person name="Gainer-Dewar J."/>
            <person name="Goldberg J."/>
            <person name="Griggs A."/>
            <person name="Gujja S."/>
            <person name="Hansen M."/>
            <person name="Howarth C."/>
            <person name="Imamovic A."/>
            <person name="Ireland A."/>
            <person name="Larimer J."/>
            <person name="McCowan C."/>
            <person name="Murphy C."/>
            <person name="Pearson M."/>
            <person name="Poon T.W."/>
            <person name="Priest M."/>
            <person name="Roberts A."/>
            <person name="Saif S."/>
            <person name="Shea T."/>
            <person name="Sisk P."/>
            <person name="Sykes S."/>
            <person name="Wortman J."/>
            <person name="Nusbaum C."/>
            <person name="Birren B."/>
        </authorList>
    </citation>
    <scope>NUCLEOTIDE SEQUENCE [LARGE SCALE GENOMIC DNA]</scope>
    <source>
        <strain evidence="2 3">CAMP/Malaysia</strain>
    </source>
</reference>
<reference evidence="2 3" key="2">
    <citation type="submission" date="2013-02" db="EMBL/GenBank/DDBJ databases">
        <title>The Genome Sequence of Plasmodium falciparum CAMP/Malaysia.</title>
        <authorList>
            <consortium name="The Broad Institute Genome Sequencing Platform"/>
            <consortium name="The Broad Institute Genome Sequencing Center for Infectious Disease"/>
            <person name="Neafsey D."/>
            <person name="Cheeseman I."/>
            <person name="Volkman S."/>
            <person name="Adams J."/>
            <person name="Walker B."/>
            <person name="Young S.K."/>
            <person name="Zeng Q."/>
            <person name="Gargeya S."/>
            <person name="Fitzgerald M."/>
            <person name="Haas B."/>
            <person name="Abouelleil A."/>
            <person name="Alvarado L."/>
            <person name="Arachchi H.M."/>
            <person name="Berlin A.M."/>
            <person name="Chapman S.B."/>
            <person name="Dewar J."/>
            <person name="Goldberg J."/>
            <person name="Griggs A."/>
            <person name="Gujja S."/>
            <person name="Hansen M."/>
            <person name="Howarth C."/>
            <person name="Imamovic A."/>
            <person name="Larimer J."/>
            <person name="McCowan C."/>
            <person name="Murphy C."/>
            <person name="Neiman D."/>
            <person name="Pearson M."/>
            <person name="Priest M."/>
            <person name="Roberts A."/>
            <person name="Saif S."/>
            <person name="Shea T."/>
            <person name="Sisk P."/>
            <person name="Sykes S."/>
            <person name="Wortman J."/>
            <person name="Nusbaum C."/>
            <person name="Birren B."/>
        </authorList>
    </citation>
    <scope>NUCLEOTIDE SEQUENCE [LARGE SCALE GENOMIC DNA]</scope>
    <source>
        <strain evidence="2 3">CAMP/Malaysia</strain>
    </source>
</reference>
<name>A0A024X387_PLAFC</name>
<dbReference type="GO" id="GO:0000462">
    <property type="term" value="P:maturation of SSU-rRNA from tricistronic rRNA transcript (SSU-rRNA, 5.8S rRNA, LSU-rRNA)"/>
    <property type="evidence" value="ECO:0007669"/>
    <property type="project" value="InterPro"/>
</dbReference>
<evidence type="ECO:0000256" key="1">
    <source>
        <dbReference type="SAM" id="Phobius"/>
    </source>
</evidence>
<keyword evidence="1" id="KW-0472">Membrane</keyword>
<sequence>MNKNCIIWDVIYIYKTDEVICVDNNGSLIIFDNENYSIKYHFNNHNYKCISLSKSFNEDYLFSAGVDRHIIKYTLRSMGKNFKINNSYYKNGNYNSQHDNNDKNMISYNEQNDHDDDINHPINNNINIIQYMNNPKELFFYNKIKKSRKTNKKWYFTCKQSAHIADIKKMIILNNNFILTISDDLTFCFYRIENNKKIYYSIRNIVSNTSMLYFSSNLKNILCVYSKQINIYYNNNYDVEKNINEKKQTYEKDKSDNKQIESTNMSFIKTSNYKHIANITFEKNEFINICKTNKKFNKIACLTNKKFSIYNFNMTNMKIYNYDISKLNFFRVYDFDFLNNDTLIVSMIRLNYDDMSKNMNSYNISQNLNHTNMNNYINIEQLHIRDDYIITGRNNEQNYILSNYKNNNNNNNNNKYHNNNNNKYHNNNNKYNKNNYFINNNYYNINQNLSMYQKYFSYHLVIYNVKKKKIKEELKVNNILYNFKTYNQKRLILCSDFMKNIYIFFKNSKKSSLKNCVILDEYNLFQHKNNSIWLFYFVVENFLFIVALNNSIFIYTIDFNMKKIYFLKRTSIKNFHFNHFNEILLMNLNKEYKGTCENDSSSETEEKSNTNKANIETSADGLCNKTDNNIHGDEIDNISKNVKQSTHNTQLGYLKYNYCLILKSLNKIELVSLNIFDDSHIEIKVSNAENLLKYNNNTFNQYYISSLNFKYNFLNIKQMYYQNKNIYTMIKNELKKTCTQNDEHMLNDKEHTWSYEQYPKNYEHTNNKNIHYDVINLSFKKYIELKKKNIINVHFIYTRENNIIVFICVPKNIDNTLIHVADTKKYTMSM</sequence>
<evidence type="ECO:0008006" key="4">
    <source>
        <dbReference type="Google" id="ProtNLM"/>
    </source>
</evidence>
<dbReference type="PANTHER" id="PTHR44163:SF1">
    <property type="entry name" value="U3 SMALL NUCLEOLAR RNA-ASSOCIATED PROTEIN 4 HOMOLOG"/>
    <property type="match status" value="1"/>
</dbReference>
<keyword evidence="1" id="KW-0812">Transmembrane</keyword>
<dbReference type="OMA" id="SIMWISK"/>
<dbReference type="Proteomes" id="UP000030694">
    <property type="component" value="Unassembled WGS sequence"/>
</dbReference>
<proteinExistence type="predicted"/>